<feature type="binding site" evidence="12">
    <location>
        <position position="126"/>
    </location>
    <ligand>
        <name>UDP-N-acetyl-alpha-D-glucosamine</name>
        <dbReference type="ChEBI" id="CHEBI:57705"/>
    </ligand>
</feature>
<evidence type="ECO:0000256" key="12">
    <source>
        <dbReference type="HAMAP-Rule" id="MF_00111"/>
    </source>
</evidence>
<comment type="caution">
    <text evidence="12">Lacks conserved residue(s) required for the propagation of feature annotation.</text>
</comment>
<reference evidence="15" key="1">
    <citation type="submission" date="2014-07" db="EMBL/GenBank/DDBJ databases">
        <authorList>
            <person name="Wibberg D."/>
        </authorList>
    </citation>
    <scope>NUCLEOTIDE SEQUENCE [LARGE SCALE GENOMIC DNA]</scope>
    <source>
        <strain evidence="15">DG5</strain>
    </source>
</reference>
<evidence type="ECO:0000256" key="1">
    <source>
        <dbReference type="ARBA" id="ARBA00004496"/>
    </source>
</evidence>
<evidence type="ECO:0000256" key="2">
    <source>
        <dbReference type="ARBA" id="ARBA00004752"/>
    </source>
</evidence>
<comment type="pathway">
    <text evidence="2 12">Cell wall biogenesis; peptidoglycan biosynthesis.</text>
</comment>
<dbReference type="NCBIfam" id="NF006873">
    <property type="entry name" value="PRK09369.1"/>
    <property type="match status" value="1"/>
</dbReference>
<feature type="binding site" evidence="12">
    <location>
        <position position="362"/>
    </location>
    <ligand>
        <name>UDP-N-acetyl-alpha-D-glucosamine</name>
        <dbReference type="ChEBI" id="CHEBI:57705"/>
    </ligand>
</feature>
<name>A0A078KPT7_9FIRM</name>
<dbReference type="HOGENOM" id="CLU_027387_0_0_9"/>
<feature type="binding site" evidence="12">
    <location>
        <position position="340"/>
    </location>
    <ligand>
        <name>UDP-N-acetyl-alpha-D-glucosamine</name>
        <dbReference type="ChEBI" id="CHEBI:57705"/>
    </ligand>
</feature>
<dbReference type="InterPro" id="IPR013792">
    <property type="entry name" value="RNA3'P_cycl/enolpyr_Trfase_a/b"/>
</dbReference>
<keyword evidence="6 12" id="KW-0133">Cell shape</keyword>
<evidence type="ECO:0000256" key="7">
    <source>
        <dbReference type="ARBA" id="ARBA00022984"/>
    </source>
</evidence>
<dbReference type="GO" id="GO:0051301">
    <property type="term" value="P:cell division"/>
    <property type="evidence" value="ECO:0007669"/>
    <property type="project" value="UniProtKB-KW"/>
</dbReference>
<dbReference type="EMBL" id="LM995447">
    <property type="protein sequence ID" value="CDZ24428.1"/>
    <property type="molecule type" value="Genomic_DNA"/>
</dbReference>
<dbReference type="Gene3D" id="3.65.10.10">
    <property type="entry name" value="Enolpyruvate transferase domain"/>
    <property type="match status" value="2"/>
</dbReference>
<dbReference type="UniPathway" id="UPA00219"/>
<evidence type="ECO:0000256" key="9">
    <source>
        <dbReference type="ARBA" id="ARBA00023316"/>
    </source>
</evidence>
<dbReference type="Pfam" id="PF00275">
    <property type="entry name" value="EPSP_synthase"/>
    <property type="match status" value="1"/>
</dbReference>
<evidence type="ECO:0000313" key="14">
    <source>
        <dbReference type="EMBL" id="CDZ24428.1"/>
    </source>
</evidence>
<dbReference type="InterPro" id="IPR001986">
    <property type="entry name" value="Enolpyruvate_Tfrase_dom"/>
</dbReference>
<keyword evidence="7 12" id="KW-0573">Peptidoglycan synthesis</keyword>
<comment type="catalytic activity">
    <reaction evidence="11 12">
        <text>phosphoenolpyruvate + UDP-N-acetyl-alpha-D-glucosamine = UDP-N-acetyl-3-O-(1-carboxyvinyl)-alpha-D-glucosamine + phosphate</text>
        <dbReference type="Rhea" id="RHEA:18681"/>
        <dbReference type="ChEBI" id="CHEBI:43474"/>
        <dbReference type="ChEBI" id="CHEBI:57705"/>
        <dbReference type="ChEBI" id="CHEBI:58702"/>
        <dbReference type="ChEBI" id="CHEBI:68483"/>
        <dbReference type="EC" id="2.5.1.7"/>
    </reaction>
</comment>
<feature type="modified residue" description="2-(S-cysteinyl)pyruvic acid O-phosphothioketal" evidence="12">
    <location>
        <position position="150"/>
    </location>
</feature>
<organism evidence="14 15">
    <name type="scientific">[Clostridium] cellulosi</name>
    <dbReference type="NCBI Taxonomy" id="29343"/>
    <lineage>
        <taxon>Bacteria</taxon>
        <taxon>Bacillati</taxon>
        <taxon>Bacillota</taxon>
        <taxon>Clostridia</taxon>
        <taxon>Eubacteriales</taxon>
        <taxon>Oscillospiraceae</taxon>
        <taxon>Oscillospiraceae incertae sedis</taxon>
    </lineage>
</organism>
<evidence type="ECO:0000256" key="10">
    <source>
        <dbReference type="ARBA" id="ARBA00038367"/>
    </source>
</evidence>
<dbReference type="PANTHER" id="PTHR43783">
    <property type="entry name" value="UDP-N-ACETYLGLUCOSAMINE 1-CARBOXYVINYLTRANSFERASE"/>
    <property type="match status" value="1"/>
</dbReference>
<evidence type="ECO:0000256" key="8">
    <source>
        <dbReference type="ARBA" id="ARBA00023306"/>
    </source>
</evidence>
<dbReference type="SUPFAM" id="SSF55205">
    <property type="entry name" value="EPT/RTPC-like"/>
    <property type="match status" value="1"/>
</dbReference>
<evidence type="ECO:0000256" key="5">
    <source>
        <dbReference type="ARBA" id="ARBA00022679"/>
    </source>
</evidence>
<dbReference type="AlphaFoldDB" id="A0A078KPT7"/>
<dbReference type="NCBIfam" id="TIGR01072">
    <property type="entry name" value="murA"/>
    <property type="match status" value="1"/>
</dbReference>
<dbReference type="GO" id="GO:0009252">
    <property type="term" value="P:peptidoglycan biosynthetic process"/>
    <property type="evidence" value="ECO:0007669"/>
    <property type="project" value="UniProtKB-UniRule"/>
</dbReference>
<dbReference type="GO" id="GO:0008360">
    <property type="term" value="P:regulation of cell shape"/>
    <property type="evidence" value="ECO:0007669"/>
    <property type="project" value="UniProtKB-KW"/>
</dbReference>
<dbReference type="KEGG" id="ccel:CCDG5_1314"/>
<dbReference type="GO" id="GO:0008760">
    <property type="term" value="F:UDP-N-acetylglucosamine 1-carboxyvinyltransferase activity"/>
    <property type="evidence" value="ECO:0007669"/>
    <property type="project" value="UniProtKB-UniRule"/>
</dbReference>
<dbReference type="GO" id="GO:0005737">
    <property type="term" value="C:cytoplasm"/>
    <property type="evidence" value="ECO:0007669"/>
    <property type="project" value="UniProtKB-SubCell"/>
</dbReference>
<dbReference type="GO" id="GO:0019277">
    <property type="term" value="P:UDP-N-acetylgalactosamine biosynthetic process"/>
    <property type="evidence" value="ECO:0007669"/>
    <property type="project" value="InterPro"/>
</dbReference>
<feature type="binding site" evidence="12">
    <location>
        <begin position="155"/>
        <end position="159"/>
    </location>
    <ligand>
        <name>UDP-N-acetyl-alpha-D-glucosamine</name>
        <dbReference type="ChEBI" id="CHEBI:57705"/>
    </ligand>
</feature>
<dbReference type="PANTHER" id="PTHR43783:SF1">
    <property type="entry name" value="UDP-N-ACETYLGLUCOSAMINE 1-CARBOXYVINYLTRANSFERASE"/>
    <property type="match status" value="1"/>
</dbReference>
<dbReference type="InterPro" id="IPR050068">
    <property type="entry name" value="MurA_subfamily"/>
</dbReference>
<feature type="active site" description="Proton donor" evidence="12">
    <location>
        <position position="150"/>
    </location>
</feature>
<dbReference type="STRING" id="29343.CCDG5_1314"/>
<gene>
    <name evidence="12 14" type="primary">murA</name>
    <name evidence="14" type="ORF">CCDG5_1314</name>
</gene>
<keyword evidence="8 12" id="KW-0131">Cell cycle</keyword>
<evidence type="ECO:0000313" key="15">
    <source>
        <dbReference type="Proteomes" id="UP000032431"/>
    </source>
</evidence>
<accession>A0A078KPT7</accession>
<dbReference type="Proteomes" id="UP000032431">
    <property type="component" value="Chromosome I"/>
</dbReference>
<evidence type="ECO:0000256" key="11">
    <source>
        <dbReference type="ARBA" id="ARBA00047527"/>
    </source>
</evidence>
<feature type="binding site" evidence="12">
    <location>
        <begin position="56"/>
        <end position="57"/>
    </location>
    <ligand>
        <name>phosphoenolpyruvate</name>
        <dbReference type="ChEBI" id="CHEBI:58702"/>
    </ligand>
</feature>
<comment type="similarity">
    <text evidence="10 12">Belongs to the EPSP synthase family. MurA subfamily.</text>
</comment>
<evidence type="ECO:0000259" key="13">
    <source>
        <dbReference type="Pfam" id="PF00275"/>
    </source>
</evidence>
<keyword evidence="12" id="KW-0670">Pyruvate</keyword>
<keyword evidence="4 12" id="KW-0132">Cell division</keyword>
<sequence>MIRRMFRFEHRTFLKHSMGLQGYEQPRGLKGCVTMSRLIVNGGRPLHGELQIQGAKNSALPILIATLLCQTPSVLHNCPDLSDVDASCSILKYLGCSVKKNGENIVVNPISADKYDIPDELMREMRSSIVFLGAICAKLGRARISFPGGCELGPRPIDLHLSSLRQLGVVIEEDHGWLNCHTNGRLRGTNIVLSFPSVGATENIMLASVTAKGTTTIVNAAREPEIVDLANFLIKCGAKIKGAGESVITIEGVDKIYGCEYTVIPDRIVAATYMAAAAITGGDLTLKGINVEHLNPVFPAFREAGCIVETSGNMLRISRIGKLYPVKNIRTMPYPGFPTDAQAPVMAMSTLACGTSVFIENIFENRYKHTSELRRLGANIKVEGKVAIVEGVKKLYGAPVEATDLRGGAALVVAALAAEGQTVVTGLRHIDRGYASIERDLQSVGADIHRV</sequence>
<proteinExistence type="inferred from homology"/>
<dbReference type="HAMAP" id="MF_00111">
    <property type="entry name" value="MurA"/>
    <property type="match status" value="1"/>
</dbReference>
<dbReference type="PATRIC" id="fig|29343.3.peg.1384"/>
<evidence type="ECO:0000256" key="3">
    <source>
        <dbReference type="ARBA" id="ARBA00022490"/>
    </source>
</evidence>
<keyword evidence="9 12" id="KW-0961">Cell wall biogenesis/degradation</keyword>
<comment type="subcellular location">
    <subcellularLocation>
        <location evidence="1 12">Cytoplasm</location>
    </subcellularLocation>
</comment>
<keyword evidence="5 12" id="KW-0808">Transferase</keyword>
<dbReference type="GO" id="GO:0071555">
    <property type="term" value="P:cell wall organization"/>
    <property type="evidence" value="ECO:0007669"/>
    <property type="project" value="UniProtKB-KW"/>
</dbReference>
<dbReference type="InterPro" id="IPR036968">
    <property type="entry name" value="Enolpyruvate_Tfrase_sf"/>
</dbReference>
<keyword evidence="3 12" id="KW-0963">Cytoplasm</keyword>
<keyword evidence="15" id="KW-1185">Reference proteome</keyword>
<dbReference type="InterPro" id="IPR005750">
    <property type="entry name" value="UDP_GlcNAc_COvinyl_MurA"/>
</dbReference>
<dbReference type="EC" id="2.5.1.7" evidence="12"/>
<evidence type="ECO:0000256" key="4">
    <source>
        <dbReference type="ARBA" id="ARBA00022618"/>
    </source>
</evidence>
<protein>
    <recommendedName>
        <fullName evidence="12">UDP-N-acetylglucosamine 1-carboxyvinyltransferase</fullName>
        <ecNumber evidence="12">2.5.1.7</ecNumber>
    </recommendedName>
    <alternativeName>
        <fullName evidence="12">Enoylpyruvate transferase</fullName>
    </alternativeName>
    <alternativeName>
        <fullName evidence="12">UDP-N-acetylglucosamine enolpyruvyl transferase</fullName>
        <shortName evidence="12">EPT</shortName>
    </alternativeName>
</protein>
<feature type="domain" description="Enolpyruvate transferase" evidence="13">
    <location>
        <begin position="41"/>
        <end position="441"/>
    </location>
</feature>
<comment type="function">
    <text evidence="12">Cell wall formation. Adds enolpyruvyl to UDP-N-acetylglucosamine.</text>
</comment>
<dbReference type="CDD" id="cd01555">
    <property type="entry name" value="UdpNAET"/>
    <property type="match status" value="1"/>
</dbReference>
<evidence type="ECO:0000256" key="6">
    <source>
        <dbReference type="ARBA" id="ARBA00022960"/>
    </source>
</evidence>